<dbReference type="Proteomes" id="UP000480178">
    <property type="component" value="Chromosome"/>
</dbReference>
<evidence type="ECO:0000256" key="2">
    <source>
        <dbReference type="ARBA" id="ARBA00007935"/>
    </source>
</evidence>
<evidence type="ECO:0000256" key="5">
    <source>
        <dbReference type="ARBA" id="ARBA00022692"/>
    </source>
</evidence>
<dbReference type="EMBL" id="CP048222">
    <property type="protein sequence ID" value="QHT71945.1"/>
    <property type="molecule type" value="Genomic_DNA"/>
</dbReference>
<feature type="transmembrane region" description="Helical" evidence="8">
    <location>
        <begin position="306"/>
        <end position="327"/>
    </location>
</feature>
<keyword evidence="5 8" id="KW-0812">Transmembrane</keyword>
<feature type="transmembrane region" description="Helical" evidence="8">
    <location>
        <begin position="148"/>
        <end position="170"/>
    </location>
</feature>
<evidence type="ECO:0000256" key="8">
    <source>
        <dbReference type="SAM" id="Phobius"/>
    </source>
</evidence>
<dbReference type="FunFam" id="1.10.3470.10:FF:000001">
    <property type="entry name" value="Vitamin B12 ABC transporter permease BtuC"/>
    <property type="match status" value="1"/>
</dbReference>
<evidence type="ECO:0000256" key="3">
    <source>
        <dbReference type="ARBA" id="ARBA00022448"/>
    </source>
</evidence>
<keyword evidence="4" id="KW-1003">Cell membrane</keyword>
<protein>
    <submittedName>
        <fullName evidence="9">Iron ABC transporter permease</fullName>
    </submittedName>
</protein>
<comment type="similarity">
    <text evidence="2">Belongs to the binding-protein-dependent transport system permease family. FecCD subfamily.</text>
</comment>
<keyword evidence="10" id="KW-1185">Reference proteome</keyword>
<evidence type="ECO:0000313" key="9">
    <source>
        <dbReference type="EMBL" id="QHT71945.1"/>
    </source>
</evidence>
<gene>
    <name evidence="9" type="ORF">GXP67_09020</name>
</gene>
<dbReference type="Pfam" id="PF01032">
    <property type="entry name" value="FecCD"/>
    <property type="match status" value="1"/>
</dbReference>
<dbReference type="PANTHER" id="PTHR30472:SF25">
    <property type="entry name" value="ABC TRANSPORTER PERMEASE PROTEIN MJ0876-RELATED"/>
    <property type="match status" value="1"/>
</dbReference>
<dbReference type="CDD" id="cd06550">
    <property type="entry name" value="TM_ABC_iron-siderophores_like"/>
    <property type="match status" value="1"/>
</dbReference>
<keyword evidence="7 8" id="KW-0472">Membrane</keyword>
<feature type="transmembrane region" description="Helical" evidence="8">
    <location>
        <begin position="88"/>
        <end position="110"/>
    </location>
</feature>
<evidence type="ECO:0000256" key="7">
    <source>
        <dbReference type="ARBA" id="ARBA00023136"/>
    </source>
</evidence>
<dbReference type="KEGG" id="rhoz:GXP67_09020"/>
<accession>A0A6C0GUP1</accession>
<evidence type="ECO:0000256" key="1">
    <source>
        <dbReference type="ARBA" id="ARBA00004651"/>
    </source>
</evidence>
<dbReference type="PANTHER" id="PTHR30472">
    <property type="entry name" value="FERRIC ENTEROBACTIN TRANSPORT SYSTEM PERMEASE PROTEIN"/>
    <property type="match status" value="1"/>
</dbReference>
<dbReference type="GO" id="GO:0005886">
    <property type="term" value="C:plasma membrane"/>
    <property type="evidence" value="ECO:0007669"/>
    <property type="project" value="UniProtKB-SubCell"/>
</dbReference>
<dbReference type="GO" id="GO:0022857">
    <property type="term" value="F:transmembrane transporter activity"/>
    <property type="evidence" value="ECO:0007669"/>
    <property type="project" value="InterPro"/>
</dbReference>
<evidence type="ECO:0000313" key="10">
    <source>
        <dbReference type="Proteomes" id="UP000480178"/>
    </source>
</evidence>
<reference evidence="9 10" key="1">
    <citation type="submission" date="2020-01" db="EMBL/GenBank/DDBJ databases">
        <authorList>
            <person name="Kim M.K."/>
        </authorList>
    </citation>
    <scope>NUCLEOTIDE SEQUENCE [LARGE SCALE GENOMIC DNA]</scope>
    <source>
        <strain evidence="9 10">172606-1</strain>
    </source>
</reference>
<evidence type="ECO:0000256" key="4">
    <source>
        <dbReference type="ARBA" id="ARBA00022475"/>
    </source>
</evidence>
<dbReference type="AlphaFoldDB" id="A0A6C0GUP1"/>
<proteinExistence type="inferred from homology"/>
<keyword evidence="6 8" id="KW-1133">Transmembrane helix</keyword>
<organism evidence="9 10">
    <name type="scientific">Rhodocytophaga rosea</name>
    <dbReference type="NCBI Taxonomy" id="2704465"/>
    <lineage>
        <taxon>Bacteria</taxon>
        <taxon>Pseudomonadati</taxon>
        <taxon>Bacteroidota</taxon>
        <taxon>Cytophagia</taxon>
        <taxon>Cytophagales</taxon>
        <taxon>Rhodocytophagaceae</taxon>
        <taxon>Rhodocytophaga</taxon>
    </lineage>
</organism>
<feature type="transmembrane region" description="Helical" evidence="8">
    <location>
        <begin position="116"/>
        <end position="136"/>
    </location>
</feature>
<evidence type="ECO:0000256" key="6">
    <source>
        <dbReference type="ARBA" id="ARBA00022989"/>
    </source>
</evidence>
<feature type="transmembrane region" description="Helical" evidence="8">
    <location>
        <begin position="56"/>
        <end position="76"/>
    </location>
</feature>
<comment type="subcellular location">
    <subcellularLocation>
        <location evidence="1">Cell membrane</location>
        <topology evidence="1">Multi-pass membrane protein</topology>
    </subcellularLocation>
</comment>
<name>A0A6C0GUP1_9BACT</name>
<sequence length="334" mass="36108">MRIYLLVIVLLVLTVGIGLTGLFVGSFETSWATIYQLLTQYDPADTSQYVILQLRLPRLILAFLAGGALASVGYLIQALVNNPLADPYILGTASGAALGANIVFFGLLPIQVAGIYLPPVFAFLGALLVTFMAISIAYKKGQIISTQLLLGGVALSSLLTAITSLITFLSDSEDKLRSIIFWTMGSFERAQWSDIPLLLVIVILFTLFFSFLHKQINILLLGENRASQLGVNTSLLKWIILGSTSLLTGIAVATCGTIGFVGLIIPHLVRGLFGATGRYNTLFSVWVGGLFMQSCDLLSRLVYPPAGLPIGIVTSFVGVPFFLYLLLGKNYRFE</sequence>
<keyword evidence="3" id="KW-0813">Transport</keyword>
<feature type="transmembrane region" description="Helical" evidence="8">
    <location>
        <begin position="238"/>
        <end position="265"/>
    </location>
</feature>
<dbReference type="InterPro" id="IPR000522">
    <property type="entry name" value="ABC_transptr_permease_BtuC"/>
</dbReference>
<dbReference type="InterPro" id="IPR037294">
    <property type="entry name" value="ABC_BtuC-like"/>
</dbReference>
<feature type="transmembrane region" description="Helical" evidence="8">
    <location>
        <begin position="190"/>
        <end position="212"/>
    </location>
</feature>
<dbReference type="SUPFAM" id="SSF81345">
    <property type="entry name" value="ABC transporter involved in vitamin B12 uptake, BtuC"/>
    <property type="match status" value="1"/>
</dbReference>
<dbReference type="Gene3D" id="1.10.3470.10">
    <property type="entry name" value="ABC transporter involved in vitamin B12 uptake, BtuC"/>
    <property type="match status" value="1"/>
</dbReference>